<feature type="domain" description="High potential iron-sulfur proteins family profile" evidence="9">
    <location>
        <begin position="26"/>
        <end position="102"/>
    </location>
</feature>
<dbReference type="RefSeq" id="WP_344764605.1">
    <property type="nucleotide sequence ID" value="NZ_BAAAZE010000013.1"/>
</dbReference>
<dbReference type="InterPro" id="IPR036369">
    <property type="entry name" value="HIPIP_sf"/>
</dbReference>
<keyword evidence="5 7" id="KW-0408">Iron</keyword>
<evidence type="ECO:0000313" key="11">
    <source>
        <dbReference type="Proteomes" id="UP001501353"/>
    </source>
</evidence>
<evidence type="ECO:0000259" key="9">
    <source>
        <dbReference type="PROSITE" id="PS51373"/>
    </source>
</evidence>
<keyword evidence="6 7" id="KW-0411">Iron-sulfur</keyword>
<evidence type="ECO:0000256" key="8">
    <source>
        <dbReference type="SAM" id="SignalP"/>
    </source>
</evidence>
<dbReference type="Proteomes" id="UP001501353">
    <property type="component" value="Unassembled WGS sequence"/>
</dbReference>
<evidence type="ECO:0000256" key="1">
    <source>
        <dbReference type="ARBA" id="ARBA00022448"/>
    </source>
</evidence>
<comment type="similarity">
    <text evidence="7">Belongs to the high-potential iron-sulfur protein (HiPIP) family.</text>
</comment>
<evidence type="ECO:0000256" key="6">
    <source>
        <dbReference type="ARBA" id="ARBA00023014"/>
    </source>
</evidence>
<evidence type="ECO:0000313" key="10">
    <source>
        <dbReference type="EMBL" id="GAA4030453.1"/>
    </source>
</evidence>
<dbReference type="PROSITE" id="PS51318">
    <property type="entry name" value="TAT"/>
    <property type="match status" value="1"/>
</dbReference>
<dbReference type="InterPro" id="IPR000170">
    <property type="entry name" value="High_potential_FeS_prot"/>
</dbReference>
<keyword evidence="2 7" id="KW-0004">4Fe-4S</keyword>
<sequence length="102" mass="10600">MNMNRRTFVIHSLVGTAALAAATLTRAEAAKVAETDPQAIGLGYKEDATKADKAKFPKYAAGQHCGNCQLYQGGATGYGNCALFPGKQVAAAGWCSAYAKKA</sequence>
<dbReference type="Gene3D" id="4.10.490.10">
    <property type="entry name" value="High potential iron-sulphur protein"/>
    <property type="match status" value="1"/>
</dbReference>
<keyword evidence="1 7" id="KW-0813">Transport</keyword>
<evidence type="ECO:0000256" key="2">
    <source>
        <dbReference type="ARBA" id="ARBA00022485"/>
    </source>
</evidence>
<keyword evidence="11" id="KW-1185">Reference proteome</keyword>
<gene>
    <name evidence="10" type="ORF">GCM10022212_30940</name>
</gene>
<dbReference type="InterPro" id="IPR006311">
    <property type="entry name" value="TAT_signal"/>
</dbReference>
<organism evidence="10 11">
    <name type="scientific">Actimicrobium antarcticum</name>
    <dbReference type="NCBI Taxonomy" id="1051899"/>
    <lineage>
        <taxon>Bacteria</taxon>
        <taxon>Pseudomonadati</taxon>
        <taxon>Pseudomonadota</taxon>
        <taxon>Betaproteobacteria</taxon>
        <taxon>Burkholderiales</taxon>
        <taxon>Oxalobacteraceae</taxon>
        <taxon>Actimicrobium</taxon>
    </lineage>
</organism>
<feature type="chain" id="PRO_5045831288" description="High-potential iron-sulfur protein" evidence="8">
    <location>
        <begin position="21"/>
        <end position="102"/>
    </location>
</feature>
<feature type="signal peptide" evidence="8">
    <location>
        <begin position="1"/>
        <end position="20"/>
    </location>
</feature>
<evidence type="ECO:0000256" key="4">
    <source>
        <dbReference type="ARBA" id="ARBA00022982"/>
    </source>
</evidence>
<proteinExistence type="inferred from homology"/>
<evidence type="ECO:0000256" key="3">
    <source>
        <dbReference type="ARBA" id="ARBA00022723"/>
    </source>
</evidence>
<dbReference type="PROSITE" id="PS51373">
    <property type="entry name" value="HIPIP"/>
    <property type="match status" value="1"/>
</dbReference>
<keyword evidence="8" id="KW-0732">Signal</keyword>
<protein>
    <recommendedName>
        <fullName evidence="7">High-potential iron-sulfur protein</fullName>
        <shortName evidence="7">HiPIP</shortName>
    </recommendedName>
</protein>
<dbReference type="EMBL" id="BAAAZE010000013">
    <property type="protein sequence ID" value="GAA4030453.1"/>
    <property type="molecule type" value="Genomic_DNA"/>
</dbReference>
<evidence type="ECO:0000256" key="7">
    <source>
        <dbReference type="RuleBase" id="RU000620"/>
    </source>
</evidence>
<keyword evidence="3 7" id="KW-0479">Metal-binding</keyword>
<comment type="function">
    <text evidence="7">Specific class of high-redox-potential 4Fe-4S ferredoxins. Functions in anaerobic electron transport in most purple and in some other photosynthetic bacteria and in at least one genus (Paracoccus) of halophilic, denitrifying bacteria.</text>
</comment>
<dbReference type="SUPFAM" id="SSF57652">
    <property type="entry name" value="HIPIP (high potential iron protein)"/>
    <property type="match status" value="1"/>
</dbReference>
<comment type="caution">
    <text evidence="10">The sequence shown here is derived from an EMBL/GenBank/DDBJ whole genome shotgun (WGS) entry which is preliminary data.</text>
</comment>
<keyword evidence="4 7" id="KW-0249">Electron transport</keyword>
<dbReference type="Pfam" id="PF01355">
    <property type="entry name" value="HIPIP"/>
    <property type="match status" value="1"/>
</dbReference>
<name>A0ABP7TS41_9BURK</name>
<accession>A0ABP7TS41</accession>
<comment type="subunit">
    <text evidence="7">Homodimer.</text>
</comment>
<reference evidence="11" key="1">
    <citation type="journal article" date="2019" name="Int. J. Syst. Evol. Microbiol.">
        <title>The Global Catalogue of Microorganisms (GCM) 10K type strain sequencing project: providing services to taxonomists for standard genome sequencing and annotation.</title>
        <authorList>
            <consortium name="The Broad Institute Genomics Platform"/>
            <consortium name="The Broad Institute Genome Sequencing Center for Infectious Disease"/>
            <person name="Wu L."/>
            <person name="Ma J."/>
        </authorList>
    </citation>
    <scope>NUCLEOTIDE SEQUENCE [LARGE SCALE GENOMIC DNA]</scope>
    <source>
        <strain evidence="11">JCM 16673</strain>
    </source>
</reference>
<evidence type="ECO:0000256" key="5">
    <source>
        <dbReference type="ARBA" id="ARBA00023004"/>
    </source>
</evidence>